<reference evidence="3" key="1">
    <citation type="journal article" date="2019" name="Int. J. Syst. Evol. Microbiol.">
        <title>The Global Catalogue of Microorganisms (GCM) 10K type strain sequencing project: providing services to taxonomists for standard genome sequencing and annotation.</title>
        <authorList>
            <consortium name="The Broad Institute Genomics Platform"/>
            <consortium name="The Broad Institute Genome Sequencing Center for Infectious Disease"/>
            <person name="Wu L."/>
            <person name="Ma J."/>
        </authorList>
    </citation>
    <scope>NUCLEOTIDE SEQUENCE [LARGE SCALE GENOMIC DNA]</scope>
    <source>
        <strain evidence="3">CGMCC 1.7030</strain>
    </source>
</reference>
<dbReference type="InterPro" id="IPR013830">
    <property type="entry name" value="SGNH_hydro"/>
</dbReference>
<name>A0ABW0BTT5_9BACT</name>
<protein>
    <submittedName>
        <fullName evidence="2">GDSL-type esterase/lipase family protein</fullName>
    </submittedName>
</protein>
<dbReference type="Pfam" id="PF13472">
    <property type="entry name" value="Lipase_GDSL_2"/>
    <property type="match status" value="1"/>
</dbReference>
<proteinExistence type="predicted"/>
<accession>A0ABW0BTT5</accession>
<dbReference type="RefSeq" id="WP_377911854.1">
    <property type="nucleotide sequence ID" value="NZ_JBHSKS010000002.1"/>
</dbReference>
<evidence type="ECO:0000313" key="3">
    <source>
        <dbReference type="Proteomes" id="UP001596163"/>
    </source>
</evidence>
<dbReference type="SUPFAM" id="SSF52266">
    <property type="entry name" value="SGNH hydrolase"/>
    <property type="match status" value="1"/>
</dbReference>
<organism evidence="2 3">
    <name type="scientific">Algoriphagus aquatilis</name>
    <dbReference type="NCBI Taxonomy" id="490186"/>
    <lineage>
        <taxon>Bacteria</taxon>
        <taxon>Pseudomonadati</taxon>
        <taxon>Bacteroidota</taxon>
        <taxon>Cytophagia</taxon>
        <taxon>Cytophagales</taxon>
        <taxon>Cyclobacteriaceae</taxon>
        <taxon>Algoriphagus</taxon>
    </lineage>
</organism>
<evidence type="ECO:0000259" key="1">
    <source>
        <dbReference type="Pfam" id="PF13472"/>
    </source>
</evidence>
<evidence type="ECO:0000313" key="2">
    <source>
        <dbReference type="EMBL" id="MFC5190608.1"/>
    </source>
</evidence>
<dbReference type="Gene3D" id="3.40.50.1110">
    <property type="entry name" value="SGNH hydrolase"/>
    <property type="match status" value="1"/>
</dbReference>
<dbReference type="Proteomes" id="UP001596163">
    <property type="component" value="Unassembled WGS sequence"/>
</dbReference>
<dbReference type="InterPro" id="IPR036514">
    <property type="entry name" value="SGNH_hydro_sf"/>
</dbReference>
<comment type="caution">
    <text evidence="2">The sequence shown here is derived from an EMBL/GenBank/DDBJ whole genome shotgun (WGS) entry which is preliminary data.</text>
</comment>
<feature type="domain" description="SGNH hydrolase-type esterase" evidence="1">
    <location>
        <begin position="49"/>
        <end position="219"/>
    </location>
</feature>
<keyword evidence="3" id="KW-1185">Reference proteome</keyword>
<sequence length="235" mass="26380">MYWFFRLKLLPYLPFLINEASGIRRKGIKLPSIAENLSLGSGTSTLLILGESTASGVGASSQENTLAGNFHRILGTSWEIKNIGKNGLKAGSAYDYYKNSDYLPSGKISGLVLFLGANDCFKLTAPSVFHQQLKSLIDQISSELHPDWIYLADIPPVHLFPAFSFRMRSFLKEQRNFLQKEMTELSREHLNLIFEPISLDLSPDFFSQDQIHPSDLGYQKIAEFAVDGIRRAGFI</sequence>
<gene>
    <name evidence="2" type="ORF">ACFPIK_02430</name>
</gene>
<dbReference type="EMBL" id="JBHSKS010000002">
    <property type="protein sequence ID" value="MFC5190608.1"/>
    <property type="molecule type" value="Genomic_DNA"/>
</dbReference>